<evidence type="ECO:0000313" key="4">
    <source>
        <dbReference type="Proteomes" id="UP000505247"/>
    </source>
</evidence>
<accession>A0A6J4EG73</accession>
<dbReference type="Proteomes" id="UP000505247">
    <property type="component" value="Segment"/>
</dbReference>
<sequence>MSDTDRDGEGQGGIKLDLSINLPTILTMVCMLVTAVLYVNNRFADLSNQDSQTDVRMGNVERRIDGLTEEMNRIRSDTVSQTSALRAEIRADMRDLKQSMDDVKTKMMGK</sequence>
<keyword evidence="2" id="KW-0812">Transmembrane</keyword>
<proteinExistence type="predicted"/>
<evidence type="ECO:0000313" key="3">
    <source>
        <dbReference type="EMBL" id="BCG45200.1"/>
    </source>
</evidence>
<protein>
    <submittedName>
        <fullName evidence="3">Lysis protein B</fullName>
    </submittedName>
</protein>
<feature type="coiled-coil region" evidence="1">
    <location>
        <begin position="57"/>
        <end position="106"/>
    </location>
</feature>
<dbReference type="GeneID" id="62682389"/>
<dbReference type="RefSeq" id="YP_009999757.1">
    <property type="nucleotide sequence ID" value="NC_053008.1"/>
</dbReference>
<keyword evidence="2" id="KW-0472">Membrane</keyword>
<keyword evidence="4" id="KW-1185">Reference proteome</keyword>
<dbReference type="EMBL" id="LC553736">
    <property type="protein sequence ID" value="BCG45200.1"/>
    <property type="molecule type" value="Genomic_DNA"/>
</dbReference>
<evidence type="ECO:0000256" key="2">
    <source>
        <dbReference type="SAM" id="Phobius"/>
    </source>
</evidence>
<organism evidence="3 4">
    <name type="scientific">Salmonella phage SAP012</name>
    <dbReference type="NCBI Taxonomy" id="2742114"/>
    <lineage>
        <taxon>Viruses</taxon>
        <taxon>Duplodnaviria</taxon>
        <taxon>Heunggongvirae</taxon>
        <taxon>Uroviricota</taxon>
        <taxon>Caudoviricetes</taxon>
        <taxon>Casjensviridae</taxon>
        <taxon>Zhonglingvirus</taxon>
        <taxon>Zhonglingvirus SAP012</taxon>
    </lineage>
</organism>
<reference evidence="3 4" key="1">
    <citation type="submission" date="2020-06" db="EMBL/GenBank/DDBJ databases">
        <title>Complete Genome Sequence of Salmonella phage SAP012.</title>
        <authorList>
            <person name="Shahin K."/>
            <person name="Soleimani-Delfan A."/>
            <person name="Barazandeh M."/>
            <person name="Komijani Majid."/>
            <person name="Bao H."/>
            <person name="Zhang L."/>
            <person name="Wang R."/>
        </authorList>
    </citation>
    <scope>NUCLEOTIDE SEQUENCE [LARGE SCALE GENOMIC DNA]</scope>
</reference>
<feature type="transmembrane region" description="Helical" evidence="2">
    <location>
        <begin position="20"/>
        <end position="39"/>
    </location>
</feature>
<name>A0A6J4EG73_9CAUD</name>
<keyword evidence="2" id="KW-1133">Transmembrane helix</keyword>
<evidence type="ECO:0000256" key="1">
    <source>
        <dbReference type="SAM" id="Coils"/>
    </source>
</evidence>
<keyword evidence="1" id="KW-0175">Coiled coil</keyword>
<dbReference type="KEGG" id="vg:62682389"/>